<dbReference type="InterPro" id="IPR051159">
    <property type="entry name" value="Hexapeptide_acetyltransf"/>
</dbReference>
<dbReference type="CDD" id="cd04647">
    <property type="entry name" value="LbH_MAT_like"/>
    <property type="match status" value="1"/>
</dbReference>
<dbReference type="InterPro" id="IPR011004">
    <property type="entry name" value="Trimer_LpxA-like_sf"/>
</dbReference>
<evidence type="ECO:0000313" key="1">
    <source>
        <dbReference type="EMBL" id="SBW19262.1"/>
    </source>
</evidence>
<dbReference type="Proteomes" id="UP000199013">
    <property type="component" value="Unassembled WGS sequence"/>
</dbReference>
<dbReference type="SUPFAM" id="SSF51161">
    <property type="entry name" value="Trimeric LpxA-like enzymes"/>
    <property type="match status" value="1"/>
</dbReference>
<dbReference type="EMBL" id="FLUV01000473">
    <property type="protein sequence ID" value="SBW19262.1"/>
    <property type="molecule type" value="Genomic_DNA"/>
</dbReference>
<keyword evidence="1" id="KW-0808">Transferase</keyword>
<reference evidence="2" key="1">
    <citation type="submission" date="2016-02" db="EMBL/GenBank/DDBJ databases">
        <authorList>
            <person name="Wibberg D."/>
        </authorList>
    </citation>
    <scope>NUCLEOTIDE SEQUENCE [LARGE SCALE GENOMIC DNA]</scope>
</reference>
<dbReference type="Pfam" id="PF14602">
    <property type="entry name" value="Hexapep_2"/>
    <property type="match status" value="1"/>
</dbReference>
<organism evidence="1 2">
    <name type="scientific">Candidatus Protofrankia californiensis</name>
    <dbReference type="NCBI Taxonomy" id="1839754"/>
    <lineage>
        <taxon>Bacteria</taxon>
        <taxon>Bacillati</taxon>
        <taxon>Actinomycetota</taxon>
        <taxon>Actinomycetes</taxon>
        <taxon>Frankiales</taxon>
        <taxon>Frankiaceae</taxon>
        <taxon>Protofrankia</taxon>
    </lineage>
</organism>
<accession>A0A1C3NUW9</accession>
<evidence type="ECO:0000313" key="2">
    <source>
        <dbReference type="Proteomes" id="UP000199013"/>
    </source>
</evidence>
<proteinExistence type="predicted"/>
<dbReference type="Gene3D" id="2.160.10.10">
    <property type="entry name" value="Hexapeptide repeat proteins"/>
    <property type="match status" value="1"/>
</dbReference>
<name>A0A1C3NUW9_9ACTN</name>
<protein>
    <submittedName>
        <fullName evidence="1">Hexapaptide repeat-containing transferase</fullName>
    </submittedName>
</protein>
<dbReference type="AlphaFoldDB" id="A0A1C3NUW9"/>
<dbReference type="GO" id="GO:0016740">
    <property type="term" value="F:transferase activity"/>
    <property type="evidence" value="ECO:0007669"/>
    <property type="project" value="UniProtKB-KW"/>
</dbReference>
<keyword evidence="2" id="KW-1185">Reference proteome</keyword>
<gene>
    <name evidence="1" type="ORF">FDG2_1134</name>
</gene>
<sequence length="185" mass="19921">MSASVGGNAVVARRINALKSVLDPRPYAHLFRILHFYSYSHTRQKARLALGRGVRMAPNVSIRNGERISIGDHAHIGERCYLWAGNDAGRIDIGEYALFGPEVFVTASDYQIAPDVPVMHQPKRERDVRIGRDVWLGARAVVTAGVEIGDGCVVGAGSVVTRSLPPGSIAVGAPARVVGKRGEQE</sequence>
<dbReference type="InterPro" id="IPR001451">
    <property type="entry name" value="Hexapep"/>
</dbReference>
<dbReference type="PANTHER" id="PTHR23416">
    <property type="entry name" value="SIALIC ACID SYNTHASE-RELATED"/>
    <property type="match status" value="1"/>
</dbReference>